<gene>
    <name evidence="2" type="ORF">H4219_002316</name>
</gene>
<evidence type="ECO:0000256" key="1">
    <source>
        <dbReference type="SAM" id="MobiDB-lite"/>
    </source>
</evidence>
<dbReference type="Proteomes" id="UP001150538">
    <property type="component" value="Unassembled WGS sequence"/>
</dbReference>
<feature type="compositionally biased region" description="Low complexity" evidence="1">
    <location>
        <begin position="602"/>
        <end position="614"/>
    </location>
</feature>
<feature type="compositionally biased region" description="Low complexity" evidence="1">
    <location>
        <begin position="520"/>
        <end position="580"/>
    </location>
</feature>
<sequence>MSFNHNNPHSFLPWDDTKHTDWWSEDNIVRFATTQNENSSPSSDDCWKEVGKNVAQMDIRYEATFREWLRKEDNLSAITSFLQRIANEYPLDRIINALKWLISTWKVESTAHIIRQITLLWAAPPPQPALSPASCSFPNHNCHPVAPSPGLTQPLANAAGPTLTSMASNGNNGTNNNSSLSPSKFLGGGCNVHSKRDHFLPSPFNSVPAIITPSMVEGEVRRAVLVRELTRDWGCSQIAQLIILLSQSFWNQRQLLETFIRNMVLDWSFCRLSEFFSHLGNNLGLDYKVKVDMLQQTARSGINSRSKNDKRKNPSQDAPGGRKRQRVGDKTSMATVSVTSSVSSIPRTNDDTTQNTVEDATSQKDTVLADKPTANPVTDNSETGRVESTVSGRSTDDSQNVCNFSSMITTNAATATTATAPASPASSSSQSSSATPLLSHGDTANRYDAITEGIVLQNPGTSSSSQQGSQGGAATASSTSNTRWSSEERNGQRLYSATRSRVRHLQRPSIISSTFSLSNASTNISSTSTNNNNGNGNSSNNNNNNASVPSSSPATSTCFDISNGANSNGGSNGRASNTTSQIEHHPPHRSIRHQATSSTVNSPTTATIARPRTTSETECVQFEQIPSNSRATDVIPSSLSLLIRATDPSVVPVSPPTEISFSVLPPRSVPMSSVCNNSQVTGDVSTSQSHMQPQITTAPSNLNTINETTYDVLGIRISQDSSEYLHSEASH</sequence>
<feature type="compositionally biased region" description="Low complexity" evidence="1">
    <location>
        <begin position="419"/>
        <end position="436"/>
    </location>
</feature>
<accession>A0A9W8A2R3</accession>
<feature type="region of interest" description="Disordered" evidence="1">
    <location>
        <begin position="419"/>
        <end position="441"/>
    </location>
</feature>
<feature type="compositionally biased region" description="Polar residues" evidence="1">
    <location>
        <begin position="375"/>
        <end position="401"/>
    </location>
</feature>
<feature type="region of interest" description="Disordered" evidence="1">
    <location>
        <begin position="520"/>
        <end position="618"/>
    </location>
</feature>
<organism evidence="2 3">
    <name type="scientific">Mycoemilia scoparia</name>
    <dbReference type="NCBI Taxonomy" id="417184"/>
    <lineage>
        <taxon>Eukaryota</taxon>
        <taxon>Fungi</taxon>
        <taxon>Fungi incertae sedis</taxon>
        <taxon>Zoopagomycota</taxon>
        <taxon>Kickxellomycotina</taxon>
        <taxon>Kickxellomycetes</taxon>
        <taxon>Kickxellales</taxon>
        <taxon>Kickxellaceae</taxon>
        <taxon>Mycoemilia</taxon>
    </lineage>
</organism>
<comment type="caution">
    <text evidence="2">The sequence shown here is derived from an EMBL/GenBank/DDBJ whole genome shotgun (WGS) entry which is preliminary data.</text>
</comment>
<feature type="region of interest" description="Disordered" evidence="1">
    <location>
        <begin position="457"/>
        <end position="504"/>
    </location>
</feature>
<feature type="compositionally biased region" description="Low complexity" evidence="1">
    <location>
        <begin position="461"/>
        <end position="480"/>
    </location>
</feature>
<evidence type="ECO:0000313" key="2">
    <source>
        <dbReference type="EMBL" id="KAJ1918866.1"/>
    </source>
</evidence>
<dbReference type="AlphaFoldDB" id="A0A9W8A2R3"/>
<protein>
    <submittedName>
        <fullName evidence="2">Uncharacterized protein</fullName>
    </submittedName>
</protein>
<feature type="compositionally biased region" description="Polar residues" evidence="1">
    <location>
        <begin position="345"/>
        <end position="365"/>
    </location>
</feature>
<dbReference type="EMBL" id="JANBPU010000036">
    <property type="protein sequence ID" value="KAJ1918866.1"/>
    <property type="molecule type" value="Genomic_DNA"/>
</dbReference>
<feature type="compositionally biased region" description="Low complexity" evidence="1">
    <location>
        <begin position="331"/>
        <end position="344"/>
    </location>
</feature>
<proteinExistence type="predicted"/>
<feature type="region of interest" description="Disordered" evidence="1">
    <location>
        <begin position="299"/>
        <end position="401"/>
    </location>
</feature>
<evidence type="ECO:0000313" key="3">
    <source>
        <dbReference type="Proteomes" id="UP001150538"/>
    </source>
</evidence>
<reference evidence="2" key="1">
    <citation type="submission" date="2022-07" db="EMBL/GenBank/DDBJ databases">
        <title>Phylogenomic reconstructions and comparative analyses of Kickxellomycotina fungi.</title>
        <authorList>
            <person name="Reynolds N.K."/>
            <person name="Stajich J.E."/>
            <person name="Barry K."/>
            <person name="Grigoriev I.V."/>
            <person name="Crous P."/>
            <person name="Smith M.E."/>
        </authorList>
    </citation>
    <scope>NUCLEOTIDE SEQUENCE</scope>
    <source>
        <strain evidence="2">NBRC 100468</strain>
    </source>
</reference>
<dbReference type="OrthoDB" id="2158148at2759"/>
<keyword evidence="3" id="KW-1185">Reference proteome</keyword>
<name>A0A9W8A2R3_9FUNG</name>